<dbReference type="SUPFAM" id="SSF48371">
    <property type="entry name" value="ARM repeat"/>
    <property type="match status" value="1"/>
</dbReference>
<dbReference type="AlphaFoldDB" id="A0A7D9HTE4"/>
<dbReference type="Pfam" id="PF01602">
    <property type="entry name" value="Adaptin_N"/>
    <property type="match status" value="1"/>
</dbReference>
<dbReference type="InterPro" id="IPR016024">
    <property type="entry name" value="ARM-type_fold"/>
</dbReference>
<protein>
    <submittedName>
        <fullName evidence="8">AP-3 complex subunit beta-2-like isoform X4</fullName>
    </submittedName>
</protein>
<evidence type="ECO:0000256" key="5">
    <source>
        <dbReference type="ARBA" id="ARBA00023136"/>
    </source>
</evidence>
<dbReference type="InterPro" id="IPR026739">
    <property type="entry name" value="AP_beta"/>
</dbReference>
<dbReference type="Proteomes" id="UP001152795">
    <property type="component" value="Unassembled WGS sequence"/>
</dbReference>
<dbReference type="InterPro" id="IPR016342">
    <property type="entry name" value="AP_complex_bsu_1_2_4"/>
</dbReference>
<organism evidence="8 9">
    <name type="scientific">Paramuricea clavata</name>
    <name type="common">Red gorgonian</name>
    <name type="synonym">Violescent sea-whip</name>
    <dbReference type="NCBI Taxonomy" id="317549"/>
    <lineage>
        <taxon>Eukaryota</taxon>
        <taxon>Metazoa</taxon>
        <taxon>Cnidaria</taxon>
        <taxon>Anthozoa</taxon>
        <taxon>Octocorallia</taxon>
        <taxon>Malacalcyonacea</taxon>
        <taxon>Plexauridae</taxon>
        <taxon>Paramuricea</taxon>
    </lineage>
</organism>
<evidence type="ECO:0000313" key="8">
    <source>
        <dbReference type="EMBL" id="CAB3992400.1"/>
    </source>
</evidence>
<dbReference type="InterPro" id="IPR002553">
    <property type="entry name" value="Clathrin/coatomer_adapt-like_N"/>
</dbReference>
<dbReference type="GO" id="GO:0030276">
    <property type="term" value="F:clathrin binding"/>
    <property type="evidence" value="ECO:0007669"/>
    <property type="project" value="InterPro"/>
</dbReference>
<evidence type="ECO:0000256" key="4">
    <source>
        <dbReference type="ARBA" id="ARBA00022927"/>
    </source>
</evidence>
<dbReference type="GO" id="GO:0012505">
    <property type="term" value="C:endomembrane system"/>
    <property type="evidence" value="ECO:0007669"/>
    <property type="project" value="UniProtKB-SubCell"/>
</dbReference>
<feature type="domain" description="Clathrin/coatomer adaptor adaptin-like N-terminal" evidence="7">
    <location>
        <begin position="26"/>
        <end position="573"/>
    </location>
</feature>
<keyword evidence="3" id="KW-0813">Transport</keyword>
<evidence type="ECO:0000256" key="3">
    <source>
        <dbReference type="ARBA" id="ARBA00022448"/>
    </source>
</evidence>
<evidence type="ECO:0000313" key="9">
    <source>
        <dbReference type="Proteomes" id="UP001152795"/>
    </source>
</evidence>
<evidence type="ECO:0000256" key="6">
    <source>
        <dbReference type="SAM" id="MobiDB-lite"/>
    </source>
</evidence>
<evidence type="ECO:0000256" key="2">
    <source>
        <dbReference type="ARBA" id="ARBA00006613"/>
    </source>
</evidence>
<dbReference type="GO" id="GO:0030117">
    <property type="term" value="C:membrane coat"/>
    <property type="evidence" value="ECO:0007669"/>
    <property type="project" value="InterPro"/>
</dbReference>
<dbReference type="GO" id="GO:0006886">
    <property type="term" value="P:intracellular protein transport"/>
    <property type="evidence" value="ECO:0007669"/>
    <property type="project" value="InterPro"/>
</dbReference>
<keyword evidence="5" id="KW-0472">Membrane</keyword>
<evidence type="ECO:0000256" key="1">
    <source>
        <dbReference type="ARBA" id="ARBA00004308"/>
    </source>
</evidence>
<accession>A0A7D9HTE4</accession>
<dbReference type="GO" id="GO:0016192">
    <property type="term" value="P:vesicle-mediated transport"/>
    <property type="evidence" value="ECO:0007669"/>
    <property type="project" value="InterPro"/>
</dbReference>
<dbReference type="PIRSF" id="PIRSF002291">
    <property type="entry name" value="AP_complex_beta"/>
    <property type="match status" value="1"/>
</dbReference>
<sequence>MAYSIDQEPDVAEPSSGRIFAGKFKRHADLNELLDSNKDRDKLEAMRRIIESVSSGKDVSQLFASVVKNVVSKNPEIKKLVYVYLVRYAEEQQDLALLSISTFQKALKDPNQLIRASALRVLSSIRVSIIVPIMMLAIKEAVTDMSPFVRKTACHAIPKLYSLDPELKEPLVEVIEKLLKDKTTLVSGSAVMAFEELCPERIDLIHKNYRKLCNLLVDIDEWGQSAVIHMLTRYARSQFMDPNKMDLENEKFYPDSQDSEDDDDEDDDEEGDEEQADKKKPYVMDPDHRLLLRVTKPLLQSRNATVVMAVARLYHHCAPASEVGVVTRALVRLLKGHREVQYVVLSNIATLSATRKGMFEPHLKSFFVHSNDSTHIKTLKLEIMTNIASESNITLLLREFQTYISNSDKQFVASTIQAIGRCASNIPEVTDTCLTGLVRLLSNRDETVVAESVVMIKKLLQLKHKDKSQIITQMAKILSKITVPMARASILWLVGEYAERVPKIAPDVLRMAAKSFVKEEDIVKLQILNLGAKLILVNPTQTQQLCQYVLNLAKYDQSYDIRDRARFLRPIVFPGEKTLLAVCLEQLEVRRQHENFDPRRM</sequence>
<name>A0A7D9HTE4_PARCT</name>
<dbReference type="EMBL" id="CACRXK020002042">
    <property type="protein sequence ID" value="CAB3992400.1"/>
    <property type="molecule type" value="Genomic_DNA"/>
</dbReference>
<comment type="caution">
    <text evidence="8">The sequence shown here is derived from an EMBL/GenBank/DDBJ whole genome shotgun (WGS) entry which is preliminary data.</text>
</comment>
<keyword evidence="4" id="KW-0653">Protein transport</keyword>
<feature type="compositionally biased region" description="Acidic residues" evidence="6">
    <location>
        <begin position="257"/>
        <end position="275"/>
    </location>
</feature>
<feature type="non-terminal residue" evidence="8">
    <location>
        <position position="601"/>
    </location>
</feature>
<dbReference type="Gene3D" id="1.25.10.10">
    <property type="entry name" value="Leucine-rich Repeat Variant"/>
    <property type="match status" value="1"/>
</dbReference>
<dbReference type="OrthoDB" id="302453at2759"/>
<keyword evidence="9" id="KW-1185">Reference proteome</keyword>
<feature type="region of interest" description="Disordered" evidence="6">
    <location>
        <begin position="248"/>
        <end position="280"/>
    </location>
</feature>
<comment type="similarity">
    <text evidence="2">Belongs to the adaptor complexes large subunit family.</text>
</comment>
<comment type="subcellular location">
    <subcellularLocation>
        <location evidence="1">Endomembrane system</location>
    </subcellularLocation>
</comment>
<gene>
    <name evidence="8" type="ORF">PACLA_8A083954</name>
</gene>
<reference evidence="8" key="1">
    <citation type="submission" date="2020-04" db="EMBL/GenBank/DDBJ databases">
        <authorList>
            <person name="Alioto T."/>
            <person name="Alioto T."/>
            <person name="Gomez Garrido J."/>
        </authorList>
    </citation>
    <scope>NUCLEOTIDE SEQUENCE</scope>
    <source>
        <strain evidence="8">A484AB</strain>
    </source>
</reference>
<dbReference type="PANTHER" id="PTHR11134">
    <property type="entry name" value="ADAPTOR COMPLEX SUBUNIT BETA FAMILY MEMBER"/>
    <property type="match status" value="1"/>
</dbReference>
<proteinExistence type="inferred from homology"/>
<dbReference type="InterPro" id="IPR011989">
    <property type="entry name" value="ARM-like"/>
</dbReference>
<evidence type="ECO:0000259" key="7">
    <source>
        <dbReference type="Pfam" id="PF01602"/>
    </source>
</evidence>